<reference evidence="4 5" key="1">
    <citation type="journal article" date="2007" name="Science">
        <title>Sea anemone genome reveals ancestral eumetazoan gene repertoire and genomic organization.</title>
        <authorList>
            <person name="Putnam N.H."/>
            <person name="Srivastava M."/>
            <person name="Hellsten U."/>
            <person name="Dirks B."/>
            <person name="Chapman J."/>
            <person name="Salamov A."/>
            <person name="Terry A."/>
            <person name="Shapiro H."/>
            <person name="Lindquist E."/>
            <person name="Kapitonov V.V."/>
            <person name="Jurka J."/>
            <person name="Genikhovich G."/>
            <person name="Grigoriev I.V."/>
            <person name="Lucas S.M."/>
            <person name="Steele R.E."/>
            <person name="Finnerty J.R."/>
            <person name="Technau U."/>
            <person name="Martindale M.Q."/>
            <person name="Rokhsar D.S."/>
        </authorList>
    </citation>
    <scope>NUCLEOTIDE SEQUENCE [LARGE SCALE GENOMIC DNA]</scope>
    <source>
        <strain evidence="5">CH2 X CH6</strain>
    </source>
</reference>
<evidence type="ECO:0000313" key="4">
    <source>
        <dbReference type="EMBL" id="EDO43546.1"/>
    </source>
</evidence>
<evidence type="ECO:0000313" key="5">
    <source>
        <dbReference type="Proteomes" id="UP000001593"/>
    </source>
</evidence>
<dbReference type="Proteomes" id="UP000001593">
    <property type="component" value="Unassembled WGS sequence"/>
</dbReference>
<keyword evidence="2" id="KW-1133">Transmembrane helix</keyword>
<sequence>MVNSTEEKVIVRPCKQDSNDVVECRRIFSEGIQEQIWPGTKLLYPRYCKMAVFILPAVLALGWHSSLWIVLIYFMFCLTVAVGLYLGIKRDILRFIGFVCKTDLRNVDKFYGGKGSCLLVAECNGKVAGLVGLIQRDSSVLELKRMGVCQSFRRRGIASRLLERAVKFAEEFEYKKIALNTSSPVGAVELYQKFGFHIVDTKPLLDNVWSQDWKARDMELLL</sequence>
<accession>A7RYM2</accession>
<dbReference type="EMBL" id="DS469553">
    <property type="protein sequence ID" value="EDO43546.1"/>
    <property type="molecule type" value="Genomic_DNA"/>
</dbReference>
<dbReference type="SUPFAM" id="SSF55729">
    <property type="entry name" value="Acyl-CoA N-acyltransferases (Nat)"/>
    <property type="match status" value="1"/>
</dbReference>
<organism evidence="4 5">
    <name type="scientific">Nematostella vectensis</name>
    <name type="common">Starlet sea anemone</name>
    <dbReference type="NCBI Taxonomy" id="45351"/>
    <lineage>
        <taxon>Eukaryota</taxon>
        <taxon>Metazoa</taxon>
        <taxon>Cnidaria</taxon>
        <taxon>Anthozoa</taxon>
        <taxon>Hexacorallia</taxon>
        <taxon>Actiniaria</taxon>
        <taxon>Edwardsiidae</taxon>
        <taxon>Nematostella</taxon>
    </lineage>
</organism>
<keyword evidence="1" id="KW-0808">Transferase</keyword>
<dbReference type="InterPro" id="IPR050769">
    <property type="entry name" value="NAT_camello-type"/>
</dbReference>
<dbReference type="InParanoid" id="A7RYM2"/>
<dbReference type="InterPro" id="IPR016181">
    <property type="entry name" value="Acyl_CoA_acyltransferase"/>
</dbReference>
<gene>
    <name evidence="4" type="ORF">NEMVEDRAFT_v1g241592</name>
</gene>
<feature type="transmembrane region" description="Helical" evidence="2">
    <location>
        <begin position="47"/>
        <end position="64"/>
    </location>
</feature>
<dbReference type="HOGENOM" id="CLU_1246659_0_0_1"/>
<evidence type="ECO:0000256" key="1">
    <source>
        <dbReference type="ARBA" id="ARBA00022679"/>
    </source>
</evidence>
<dbReference type="GO" id="GO:0008080">
    <property type="term" value="F:N-acetyltransferase activity"/>
    <property type="evidence" value="ECO:0000318"/>
    <property type="project" value="GO_Central"/>
</dbReference>
<dbReference type="PROSITE" id="PS51186">
    <property type="entry name" value="GNAT"/>
    <property type="match status" value="1"/>
</dbReference>
<name>A7RYM2_NEMVE</name>
<dbReference type="CDD" id="cd04301">
    <property type="entry name" value="NAT_SF"/>
    <property type="match status" value="1"/>
</dbReference>
<keyword evidence="2" id="KW-0812">Transmembrane</keyword>
<keyword evidence="2" id="KW-0472">Membrane</keyword>
<dbReference type="Pfam" id="PF00583">
    <property type="entry name" value="Acetyltransf_1"/>
    <property type="match status" value="1"/>
</dbReference>
<evidence type="ECO:0000259" key="3">
    <source>
        <dbReference type="PROSITE" id="PS51186"/>
    </source>
</evidence>
<dbReference type="STRING" id="45351.A7RYM2"/>
<feature type="transmembrane region" description="Helical" evidence="2">
    <location>
        <begin position="70"/>
        <end position="88"/>
    </location>
</feature>
<dbReference type="eggNOG" id="KOG3139">
    <property type="taxonomic scope" value="Eukaryota"/>
</dbReference>
<dbReference type="PANTHER" id="PTHR13947">
    <property type="entry name" value="GNAT FAMILY N-ACETYLTRANSFERASE"/>
    <property type="match status" value="1"/>
</dbReference>
<proteinExistence type="predicted"/>
<dbReference type="AlphaFoldDB" id="A7RYM2"/>
<protein>
    <recommendedName>
        <fullName evidence="3">N-acetyltransferase domain-containing protein</fullName>
    </recommendedName>
</protein>
<dbReference type="PhylomeDB" id="A7RYM2"/>
<dbReference type="InterPro" id="IPR000182">
    <property type="entry name" value="GNAT_dom"/>
</dbReference>
<keyword evidence="5" id="KW-1185">Reference proteome</keyword>
<dbReference type="PANTHER" id="PTHR13947:SF37">
    <property type="entry name" value="LD18367P"/>
    <property type="match status" value="1"/>
</dbReference>
<evidence type="ECO:0000256" key="2">
    <source>
        <dbReference type="SAM" id="Phobius"/>
    </source>
</evidence>
<dbReference type="Gene3D" id="3.40.630.30">
    <property type="match status" value="1"/>
</dbReference>
<feature type="domain" description="N-acetyltransferase" evidence="3">
    <location>
        <begin position="75"/>
        <end position="222"/>
    </location>
</feature>